<dbReference type="AlphaFoldDB" id="S7Q1G8"/>
<name>S7Q1G8_GLOTA</name>
<gene>
    <name evidence="1" type="ORF">GLOTRDRAFT_100927</name>
</gene>
<keyword evidence="2" id="KW-1185">Reference proteome</keyword>
<dbReference type="HOGENOM" id="CLU_1643871_0_0_1"/>
<dbReference type="EMBL" id="KB469306">
    <property type="protein sequence ID" value="EPQ53362.1"/>
    <property type="molecule type" value="Genomic_DNA"/>
</dbReference>
<proteinExistence type="predicted"/>
<dbReference type="KEGG" id="gtr:GLOTRDRAFT_100927"/>
<reference evidence="1 2" key="1">
    <citation type="journal article" date="2012" name="Science">
        <title>The Paleozoic origin of enzymatic lignin decomposition reconstructed from 31 fungal genomes.</title>
        <authorList>
            <person name="Floudas D."/>
            <person name="Binder M."/>
            <person name="Riley R."/>
            <person name="Barry K."/>
            <person name="Blanchette R.A."/>
            <person name="Henrissat B."/>
            <person name="Martinez A.T."/>
            <person name="Otillar R."/>
            <person name="Spatafora J.W."/>
            <person name="Yadav J.S."/>
            <person name="Aerts A."/>
            <person name="Benoit I."/>
            <person name="Boyd A."/>
            <person name="Carlson A."/>
            <person name="Copeland A."/>
            <person name="Coutinho P.M."/>
            <person name="de Vries R.P."/>
            <person name="Ferreira P."/>
            <person name="Findley K."/>
            <person name="Foster B."/>
            <person name="Gaskell J."/>
            <person name="Glotzer D."/>
            <person name="Gorecki P."/>
            <person name="Heitman J."/>
            <person name="Hesse C."/>
            <person name="Hori C."/>
            <person name="Igarashi K."/>
            <person name="Jurgens J.A."/>
            <person name="Kallen N."/>
            <person name="Kersten P."/>
            <person name="Kohler A."/>
            <person name="Kuees U."/>
            <person name="Kumar T.K.A."/>
            <person name="Kuo A."/>
            <person name="LaButti K."/>
            <person name="Larrondo L.F."/>
            <person name="Lindquist E."/>
            <person name="Ling A."/>
            <person name="Lombard V."/>
            <person name="Lucas S."/>
            <person name="Lundell T."/>
            <person name="Martin R."/>
            <person name="McLaughlin D.J."/>
            <person name="Morgenstern I."/>
            <person name="Morin E."/>
            <person name="Murat C."/>
            <person name="Nagy L.G."/>
            <person name="Nolan M."/>
            <person name="Ohm R.A."/>
            <person name="Patyshakuliyeva A."/>
            <person name="Rokas A."/>
            <person name="Ruiz-Duenas F.J."/>
            <person name="Sabat G."/>
            <person name="Salamov A."/>
            <person name="Samejima M."/>
            <person name="Schmutz J."/>
            <person name="Slot J.C."/>
            <person name="St John F."/>
            <person name="Stenlid J."/>
            <person name="Sun H."/>
            <person name="Sun S."/>
            <person name="Syed K."/>
            <person name="Tsang A."/>
            <person name="Wiebenga A."/>
            <person name="Young D."/>
            <person name="Pisabarro A."/>
            <person name="Eastwood D.C."/>
            <person name="Martin F."/>
            <person name="Cullen D."/>
            <person name="Grigoriev I.V."/>
            <person name="Hibbett D.S."/>
        </authorList>
    </citation>
    <scope>NUCLEOTIDE SEQUENCE [LARGE SCALE GENOMIC DNA]</scope>
    <source>
        <strain evidence="1 2">ATCC 11539</strain>
    </source>
</reference>
<accession>S7Q1G8</accession>
<evidence type="ECO:0000313" key="2">
    <source>
        <dbReference type="Proteomes" id="UP000030669"/>
    </source>
</evidence>
<organism evidence="1 2">
    <name type="scientific">Gloeophyllum trabeum (strain ATCC 11539 / FP-39264 / Madison 617)</name>
    <name type="common">Brown rot fungus</name>
    <dbReference type="NCBI Taxonomy" id="670483"/>
    <lineage>
        <taxon>Eukaryota</taxon>
        <taxon>Fungi</taxon>
        <taxon>Dikarya</taxon>
        <taxon>Basidiomycota</taxon>
        <taxon>Agaricomycotina</taxon>
        <taxon>Agaricomycetes</taxon>
        <taxon>Gloeophyllales</taxon>
        <taxon>Gloeophyllaceae</taxon>
        <taxon>Gloeophyllum</taxon>
    </lineage>
</organism>
<dbReference type="RefSeq" id="XP_007868617.1">
    <property type="nucleotide sequence ID" value="XM_007870426.1"/>
</dbReference>
<dbReference type="OrthoDB" id="3685327at2759"/>
<sequence length="161" mass="16542">MGCADTSKGKVNGLTTLADGTGVCIGGNDGCGDQDAQLTQNSPPVASTMQTSSLLGAAPSSRYSPTAPSRSGSSLTSLAASLSCSTPSSDKAGATTRSARTACVTSSTAWRRIRRQGTDWVHQHFEIDIEIGGTIGYELYLGNTGTFKRNGDGGDINWGCN</sequence>
<evidence type="ECO:0000313" key="1">
    <source>
        <dbReference type="EMBL" id="EPQ53362.1"/>
    </source>
</evidence>
<dbReference type="Proteomes" id="UP000030669">
    <property type="component" value="Unassembled WGS sequence"/>
</dbReference>
<protein>
    <submittedName>
        <fullName evidence="1">Uncharacterized protein</fullName>
    </submittedName>
</protein>
<dbReference type="GeneID" id="19298405"/>